<dbReference type="EMBL" id="JBHUDE010000163">
    <property type="protein sequence ID" value="MFD1609788.1"/>
    <property type="molecule type" value="Genomic_DNA"/>
</dbReference>
<dbReference type="Proteomes" id="UP001597221">
    <property type="component" value="Unassembled WGS sequence"/>
</dbReference>
<comment type="caution">
    <text evidence="2">The sequence shown here is derived from an EMBL/GenBank/DDBJ whole genome shotgun (WGS) entry which is preliminary data.</text>
</comment>
<dbReference type="InterPro" id="IPR000594">
    <property type="entry name" value="ThiF_NAD_FAD-bd"/>
</dbReference>
<gene>
    <name evidence="2" type="ORF">ACFSBH_19400</name>
</gene>
<keyword evidence="3" id="KW-1185">Reference proteome</keyword>
<proteinExistence type="predicted"/>
<evidence type="ECO:0000313" key="3">
    <source>
        <dbReference type="Proteomes" id="UP001597221"/>
    </source>
</evidence>
<evidence type="ECO:0000259" key="1">
    <source>
        <dbReference type="Pfam" id="PF00899"/>
    </source>
</evidence>
<organism evidence="2 3">
    <name type="scientific">Oceanobacillus luteolus</name>
    <dbReference type="NCBI Taxonomy" id="1274358"/>
    <lineage>
        <taxon>Bacteria</taxon>
        <taxon>Bacillati</taxon>
        <taxon>Bacillota</taxon>
        <taxon>Bacilli</taxon>
        <taxon>Bacillales</taxon>
        <taxon>Bacillaceae</taxon>
        <taxon>Oceanobacillus</taxon>
    </lineage>
</organism>
<dbReference type="GO" id="GO:0016779">
    <property type="term" value="F:nucleotidyltransferase activity"/>
    <property type="evidence" value="ECO:0007669"/>
    <property type="project" value="UniProtKB-KW"/>
</dbReference>
<evidence type="ECO:0000313" key="2">
    <source>
        <dbReference type="EMBL" id="MFD1609788.1"/>
    </source>
</evidence>
<dbReference type="InterPro" id="IPR035985">
    <property type="entry name" value="Ubiquitin-activating_enz"/>
</dbReference>
<protein>
    <submittedName>
        <fullName evidence="2">ThiF family adenylyltransferase</fullName>
    </submittedName>
</protein>
<sequence length="286" mass="32390">MINLLEDKWRTRHGIFPYIVQLGTGATGSYTTQMVAQMMSIFKQDGFYLIADPDVIEEKNLKNQFFIKQDIGKKKADVLAKRYSAAYDLQIASYSEDYIEDYESLKMLFSNNHLKISDDVRYDVLFLPVIIGCVDNNYTRAVIHEFFERAGRCLYIDVGNSAASVPSDFGIRPMTEWTDDESKSYEESGWDGQVVCGLKLQGETILPPVAEVFPDILSDKDEIAPSQLACSNIVANDPQRLLTNRMAAMSVATYLNELFQSGTISNHMTFFHAKKAYMKSIEVKQS</sequence>
<dbReference type="RefSeq" id="WP_379599275.1">
    <property type="nucleotide sequence ID" value="NZ_JBHUDE010000163.1"/>
</dbReference>
<dbReference type="SUPFAM" id="SSF69572">
    <property type="entry name" value="Activating enzymes of the ubiquitin-like proteins"/>
    <property type="match status" value="1"/>
</dbReference>
<feature type="domain" description="THIF-type NAD/FAD binding fold" evidence="1">
    <location>
        <begin position="22"/>
        <end position="146"/>
    </location>
</feature>
<name>A0ABW4HVU8_9BACI</name>
<keyword evidence="2" id="KW-0808">Transferase</keyword>
<reference evidence="3" key="1">
    <citation type="journal article" date="2019" name="Int. J. Syst. Evol. Microbiol.">
        <title>The Global Catalogue of Microorganisms (GCM) 10K type strain sequencing project: providing services to taxonomists for standard genome sequencing and annotation.</title>
        <authorList>
            <consortium name="The Broad Institute Genomics Platform"/>
            <consortium name="The Broad Institute Genome Sequencing Center for Infectious Disease"/>
            <person name="Wu L."/>
            <person name="Ma J."/>
        </authorList>
    </citation>
    <scope>NUCLEOTIDE SEQUENCE [LARGE SCALE GENOMIC DNA]</scope>
    <source>
        <strain evidence="3">CGMCC 1.12376</strain>
    </source>
</reference>
<accession>A0ABW4HVU8</accession>
<dbReference type="Pfam" id="PF00899">
    <property type="entry name" value="ThiF"/>
    <property type="match status" value="1"/>
</dbReference>
<keyword evidence="2" id="KW-0548">Nucleotidyltransferase</keyword>
<dbReference type="Gene3D" id="3.40.50.720">
    <property type="entry name" value="NAD(P)-binding Rossmann-like Domain"/>
    <property type="match status" value="1"/>
</dbReference>